<dbReference type="GO" id="GO:0000166">
    <property type="term" value="F:nucleotide binding"/>
    <property type="evidence" value="ECO:0007669"/>
    <property type="project" value="InterPro"/>
</dbReference>
<name>A0A6B1DDW8_9CHLR</name>
<dbReference type="InterPro" id="IPR000683">
    <property type="entry name" value="Gfo/Idh/MocA-like_OxRdtase_N"/>
</dbReference>
<dbReference type="InterPro" id="IPR055170">
    <property type="entry name" value="GFO_IDH_MocA-like_dom"/>
</dbReference>
<sequence>MTQNELGFAILGAGMVAEYHLNAIRECAGLGARLVGVGHYNPARYGEISQRFAAPARAYDDVLADPAVDAVCICTPSGQHAQETIAAASNGKHVLVEKPMALSLADADAMIAACRENGVQLGVCLQRRAEPLFRRVHDAIHGGDLGEITLGVVTMPYYRDEPYYAQADWRGTWEMDGGGVLMNQGIHIIDLLLWFLGDPVDVHAFADSRHRSVEIEDTAGAVLRFGNGAVATITATVATEPGFPHRLEVYGTNGGIQIEGESVLRWGLADAARETVEPWPVATEQVDPGMAGDPRGISTSGHIAILKDFIAGIRRGEDPVIDGTEGRRSLATILAVYESSF</sequence>
<dbReference type="SUPFAM" id="SSF55347">
    <property type="entry name" value="Glyceraldehyde-3-phosphate dehydrogenase-like, C-terminal domain"/>
    <property type="match status" value="1"/>
</dbReference>
<feature type="domain" description="GFO/IDH/MocA-like oxidoreductase" evidence="2">
    <location>
        <begin position="133"/>
        <end position="256"/>
    </location>
</feature>
<accession>A0A6B1DDW8</accession>
<comment type="caution">
    <text evidence="3">The sequence shown here is derived from an EMBL/GenBank/DDBJ whole genome shotgun (WGS) entry which is preliminary data.</text>
</comment>
<feature type="domain" description="Gfo/Idh/MocA-like oxidoreductase N-terminal" evidence="1">
    <location>
        <begin position="7"/>
        <end position="123"/>
    </location>
</feature>
<dbReference type="EMBL" id="VXMH01000121">
    <property type="protein sequence ID" value="MYC97593.1"/>
    <property type="molecule type" value="Genomic_DNA"/>
</dbReference>
<dbReference type="AlphaFoldDB" id="A0A6B1DDW8"/>
<dbReference type="Pfam" id="PF01408">
    <property type="entry name" value="GFO_IDH_MocA"/>
    <property type="match status" value="1"/>
</dbReference>
<reference evidence="3" key="1">
    <citation type="submission" date="2019-09" db="EMBL/GenBank/DDBJ databases">
        <title>Characterisation of the sponge microbiome using genome-centric metagenomics.</title>
        <authorList>
            <person name="Engelberts J.P."/>
            <person name="Robbins S.J."/>
            <person name="De Goeij J.M."/>
            <person name="Aranda M."/>
            <person name="Bell S.C."/>
            <person name="Webster N.S."/>
        </authorList>
    </citation>
    <scope>NUCLEOTIDE SEQUENCE</scope>
    <source>
        <strain evidence="3">SB0661_bin_32</strain>
    </source>
</reference>
<dbReference type="PANTHER" id="PTHR43249:SF1">
    <property type="entry name" value="D-GLUCOSIDE 3-DEHYDROGENASE"/>
    <property type="match status" value="1"/>
</dbReference>
<evidence type="ECO:0000259" key="2">
    <source>
        <dbReference type="Pfam" id="PF22725"/>
    </source>
</evidence>
<proteinExistence type="predicted"/>
<dbReference type="InterPro" id="IPR036291">
    <property type="entry name" value="NAD(P)-bd_dom_sf"/>
</dbReference>
<evidence type="ECO:0000313" key="3">
    <source>
        <dbReference type="EMBL" id="MYC97593.1"/>
    </source>
</evidence>
<organism evidence="3">
    <name type="scientific">Caldilineaceae bacterium SB0661_bin_32</name>
    <dbReference type="NCBI Taxonomy" id="2605255"/>
    <lineage>
        <taxon>Bacteria</taxon>
        <taxon>Bacillati</taxon>
        <taxon>Chloroflexota</taxon>
        <taxon>Caldilineae</taxon>
        <taxon>Caldilineales</taxon>
        <taxon>Caldilineaceae</taxon>
    </lineage>
</organism>
<dbReference type="Pfam" id="PF22725">
    <property type="entry name" value="GFO_IDH_MocA_C3"/>
    <property type="match status" value="1"/>
</dbReference>
<dbReference type="Gene3D" id="3.40.50.720">
    <property type="entry name" value="NAD(P)-binding Rossmann-like Domain"/>
    <property type="match status" value="1"/>
</dbReference>
<dbReference type="PANTHER" id="PTHR43249">
    <property type="entry name" value="UDP-N-ACETYL-2-AMINO-2-DEOXY-D-GLUCURONATE OXIDASE"/>
    <property type="match status" value="1"/>
</dbReference>
<gene>
    <name evidence="3" type="ORF">F4X14_21790</name>
</gene>
<evidence type="ECO:0000259" key="1">
    <source>
        <dbReference type="Pfam" id="PF01408"/>
    </source>
</evidence>
<dbReference type="InterPro" id="IPR052515">
    <property type="entry name" value="Gfo/Idh/MocA_Oxidoreductase"/>
</dbReference>
<dbReference type="Gene3D" id="3.30.360.10">
    <property type="entry name" value="Dihydrodipicolinate Reductase, domain 2"/>
    <property type="match status" value="1"/>
</dbReference>
<dbReference type="SUPFAM" id="SSF51735">
    <property type="entry name" value="NAD(P)-binding Rossmann-fold domains"/>
    <property type="match status" value="1"/>
</dbReference>
<protein>
    <submittedName>
        <fullName evidence="3">Gfo/Idh/MocA family oxidoreductase</fullName>
    </submittedName>
</protein>